<evidence type="ECO:0000256" key="1">
    <source>
        <dbReference type="SAM" id="MobiDB-lite"/>
    </source>
</evidence>
<gene>
    <name evidence="2" type="ORF">V6N12_026990</name>
</gene>
<feature type="region of interest" description="Disordered" evidence="1">
    <location>
        <begin position="38"/>
        <end position="74"/>
    </location>
</feature>
<name>A0ABR2DTF5_9ROSI</name>
<organism evidence="2 3">
    <name type="scientific">Hibiscus sabdariffa</name>
    <name type="common">roselle</name>
    <dbReference type="NCBI Taxonomy" id="183260"/>
    <lineage>
        <taxon>Eukaryota</taxon>
        <taxon>Viridiplantae</taxon>
        <taxon>Streptophyta</taxon>
        <taxon>Embryophyta</taxon>
        <taxon>Tracheophyta</taxon>
        <taxon>Spermatophyta</taxon>
        <taxon>Magnoliopsida</taxon>
        <taxon>eudicotyledons</taxon>
        <taxon>Gunneridae</taxon>
        <taxon>Pentapetalae</taxon>
        <taxon>rosids</taxon>
        <taxon>malvids</taxon>
        <taxon>Malvales</taxon>
        <taxon>Malvaceae</taxon>
        <taxon>Malvoideae</taxon>
        <taxon>Hibiscus</taxon>
    </lineage>
</organism>
<sequence length="74" mass="8146">MDGIIGEMRGRQPGERFISVNKAQHKMGKILTTATEEDWDRDCPSAGGGGGMLSSCSRYEGPDDRGDHFRDRDS</sequence>
<dbReference type="EMBL" id="JBBPBM010000023">
    <property type="protein sequence ID" value="KAK8546193.1"/>
    <property type="molecule type" value="Genomic_DNA"/>
</dbReference>
<proteinExistence type="predicted"/>
<comment type="caution">
    <text evidence="2">The sequence shown here is derived from an EMBL/GenBank/DDBJ whole genome shotgun (WGS) entry which is preliminary data.</text>
</comment>
<reference evidence="2 3" key="1">
    <citation type="journal article" date="2024" name="G3 (Bethesda)">
        <title>Genome assembly of Hibiscus sabdariffa L. provides insights into metabolisms of medicinal natural products.</title>
        <authorList>
            <person name="Kim T."/>
        </authorList>
    </citation>
    <scope>NUCLEOTIDE SEQUENCE [LARGE SCALE GENOMIC DNA]</scope>
    <source>
        <strain evidence="2">TK-2024</strain>
        <tissue evidence="2">Old leaves</tissue>
    </source>
</reference>
<dbReference type="Proteomes" id="UP001472677">
    <property type="component" value="Unassembled WGS sequence"/>
</dbReference>
<evidence type="ECO:0000313" key="2">
    <source>
        <dbReference type="EMBL" id="KAK8546193.1"/>
    </source>
</evidence>
<evidence type="ECO:0000313" key="3">
    <source>
        <dbReference type="Proteomes" id="UP001472677"/>
    </source>
</evidence>
<feature type="compositionally biased region" description="Basic and acidic residues" evidence="1">
    <location>
        <begin position="60"/>
        <end position="74"/>
    </location>
</feature>
<protein>
    <submittedName>
        <fullName evidence="2">Uncharacterized protein</fullName>
    </submittedName>
</protein>
<keyword evidence="3" id="KW-1185">Reference proteome</keyword>
<accession>A0ABR2DTF5</accession>